<evidence type="ECO:0008006" key="3">
    <source>
        <dbReference type="Google" id="ProtNLM"/>
    </source>
</evidence>
<dbReference type="PANTHER" id="PTHR22692">
    <property type="entry name" value="MYOSIN VII, XV"/>
    <property type="match status" value="1"/>
</dbReference>
<sequence length="127" mass="14750">DLEVRHEKLEEFDLDDISVSSESDEEDDLAQYTFPKYAATYFQGSATHTHIQRVLQHPLLYHEDEVDTAASLAVWIIILRFMGVLQEPKTFTQDNRTRNDAIMTQIHDSHNKRSKKILDMHQPVGQV</sequence>
<protein>
    <recommendedName>
        <fullName evidence="3">MyTH4 domain-containing protein</fullName>
    </recommendedName>
</protein>
<proteinExistence type="predicted"/>
<dbReference type="EMBL" id="BEZZ01012909">
    <property type="protein sequence ID" value="GCC39028.1"/>
    <property type="molecule type" value="Genomic_DNA"/>
</dbReference>
<name>A0A401T8Q0_CHIPU</name>
<dbReference type="PANTHER" id="PTHR22692:SF24">
    <property type="entry name" value="MYOSIN VIIB"/>
    <property type="match status" value="1"/>
</dbReference>
<gene>
    <name evidence="1" type="ORF">chiPu_0022915</name>
</gene>
<dbReference type="InterPro" id="IPR051567">
    <property type="entry name" value="Unconventional_Myosin_ATPase"/>
</dbReference>
<dbReference type="OrthoDB" id="8947650at2759"/>
<evidence type="ECO:0000313" key="1">
    <source>
        <dbReference type="EMBL" id="GCC39028.1"/>
    </source>
</evidence>
<dbReference type="Proteomes" id="UP000287033">
    <property type="component" value="Unassembled WGS sequence"/>
</dbReference>
<keyword evidence="2" id="KW-1185">Reference proteome</keyword>
<comment type="caution">
    <text evidence="1">The sequence shown here is derived from an EMBL/GenBank/DDBJ whole genome shotgun (WGS) entry which is preliminary data.</text>
</comment>
<dbReference type="InterPro" id="IPR038185">
    <property type="entry name" value="MyTH4_dom_sf"/>
</dbReference>
<accession>A0A401T8Q0</accession>
<reference evidence="1 2" key="1">
    <citation type="journal article" date="2018" name="Nat. Ecol. Evol.">
        <title>Shark genomes provide insights into elasmobranch evolution and the origin of vertebrates.</title>
        <authorList>
            <person name="Hara Y"/>
            <person name="Yamaguchi K"/>
            <person name="Onimaru K"/>
            <person name="Kadota M"/>
            <person name="Koyanagi M"/>
            <person name="Keeley SD"/>
            <person name="Tatsumi K"/>
            <person name="Tanaka K"/>
            <person name="Motone F"/>
            <person name="Kageyama Y"/>
            <person name="Nozu R"/>
            <person name="Adachi N"/>
            <person name="Nishimura O"/>
            <person name="Nakagawa R"/>
            <person name="Tanegashima C"/>
            <person name="Kiyatake I"/>
            <person name="Matsumoto R"/>
            <person name="Murakumo K"/>
            <person name="Nishida K"/>
            <person name="Terakita A"/>
            <person name="Kuratani S"/>
            <person name="Sato K"/>
            <person name="Hyodo S Kuraku.S."/>
        </authorList>
    </citation>
    <scope>NUCLEOTIDE SEQUENCE [LARGE SCALE GENOMIC DNA]</scope>
</reference>
<feature type="non-terminal residue" evidence="1">
    <location>
        <position position="1"/>
    </location>
</feature>
<dbReference type="AlphaFoldDB" id="A0A401T8Q0"/>
<dbReference type="Gene3D" id="1.25.40.530">
    <property type="entry name" value="MyTH4 domain"/>
    <property type="match status" value="1"/>
</dbReference>
<dbReference type="STRING" id="137246.A0A401T8Q0"/>
<evidence type="ECO:0000313" key="2">
    <source>
        <dbReference type="Proteomes" id="UP000287033"/>
    </source>
</evidence>
<organism evidence="1 2">
    <name type="scientific">Chiloscyllium punctatum</name>
    <name type="common">Brownbanded bambooshark</name>
    <name type="synonym">Hemiscyllium punctatum</name>
    <dbReference type="NCBI Taxonomy" id="137246"/>
    <lineage>
        <taxon>Eukaryota</taxon>
        <taxon>Metazoa</taxon>
        <taxon>Chordata</taxon>
        <taxon>Craniata</taxon>
        <taxon>Vertebrata</taxon>
        <taxon>Chondrichthyes</taxon>
        <taxon>Elasmobranchii</taxon>
        <taxon>Galeomorphii</taxon>
        <taxon>Galeoidea</taxon>
        <taxon>Orectolobiformes</taxon>
        <taxon>Hemiscylliidae</taxon>
        <taxon>Chiloscyllium</taxon>
    </lineage>
</organism>